<evidence type="ECO:0000256" key="2">
    <source>
        <dbReference type="ARBA" id="ARBA00023015"/>
    </source>
</evidence>
<dbReference type="Gene3D" id="1.10.10.1320">
    <property type="entry name" value="Anti-sigma factor, zinc-finger domain"/>
    <property type="match status" value="1"/>
</dbReference>
<keyword evidence="5" id="KW-0804">Transcription</keyword>
<dbReference type="RefSeq" id="WP_193124351.1">
    <property type="nucleotide sequence ID" value="NZ_JADBGI010000028.1"/>
</dbReference>
<comment type="caution">
    <text evidence="9">The sequence shown here is derived from an EMBL/GenBank/DDBJ whole genome shotgun (WGS) entry which is preliminary data.</text>
</comment>
<dbReference type="Pfam" id="PF13490">
    <property type="entry name" value="zf-HC2"/>
    <property type="match status" value="1"/>
</dbReference>
<dbReference type="PANTHER" id="PTHR43133">
    <property type="entry name" value="RNA POLYMERASE ECF-TYPE SIGMA FACTO"/>
    <property type="match status" value="1"/>
</dbReference>
<sequence>MTDARGNDTETLVGDAELIAQVRDGDTGAYAVLYERHSAAGRGLARQLLRGDAEVDDAVAEAFTRVLSVIQRGGGPTDAFRPYLLTAVRNAAHDRGRGDKRQVATEDMESVAPGQPFVDPALEGLERSLIARAFLSLPERWQAVLWHTEIEGAKPAEVGPLLGMKANSVAALAYRAREGLRQAYLQMHLAGGAAPQACRPTIDLLGAYVRGGLAKRESGRVDTHMDGCGHCREVYAELMDVNVGLRGIVLPLFAGSGAAGYLAAGPGAVGGAGWNRMSKGQQQASAGGVAAAAVAAAVALALVSADEPVTQDTPSAAAPEAPPAEEDPPAPDSPDDPDAPEDPDDPDDPDSPDAPDAPDAPPEDDDEEPAPDDPAAPDDPDTPDDPEEEPEPQEAVLPADVPEEDIPVDDEFPAFAAGVDPVGSLLQGSDGIMVLDVRNIGQATADDVIADFTLPPGVTLVEAGGAGSALPASSGTGDWSCSSGGGGEGTCVLSGLGEGENATQFLDVRVDQGAQTDVPGSVTVSSGEVSTTVDGERGVATEGVAARYAAAGQVSSDAVGNTLMTCVEPEKPEKPEPWWPWPLHGWSHPGVPEGPDAPEAPEDTEPPAEDTEPLPEDTGDLSRAPADPGDGEQGTDPEQDPGAGLPGLPDTPETPELPGLPDPGDGSGPEEPDPGDPDAPDGEPPAETPDAPDAPEAPEAPETPEAPEEDADPDTGHPGPCAEARERGGEHRDNDHFEMEPLDRDHDPTTQASSSAQWEMPEGGSVLWAGLYFSGAGEPSAPTARVKGPGMASYTTVPAAEHDTAELPGYGAYQAFADVTPMVAEHGAGEWWVADVPHLEGTGVHAGWSLVVVLEDPTVDVHSQTMVMDDTVTVFQGASDAHFPVSGLLPGSVPGDLNAVAWEGDADLGGDQVTAGGTPLAPTDGHHGSAQNAFVSSSRGAVGDPFTFGTDVVRFDPVVGRDTDIRIRSDQDAVLVGAIALDAPMRR</sequence>
<dbReference type="InterPro" id="IPR014284">
    <property type="entry name" value="RNA_pol_sigma-70_dom"/>
</dbReference>
<feature type="region of interest" description="Disordered" evidence="6">
    <location>
        <begin position="568"/>
        <end position="758"/>
    </location>
</feature>
<evidence type="ECO:0000256" key="4">
    <source>
        <dbReference type="ARBA" id="ARBA00023125"/>
    </source>
</evidence>
<feature type="compositionally biased region" description="Basic and acidic residues" evidence="6">
    <location>
        <begin position="723"/>
        <end position="748"/>
    </location>
</feature>
<dbReference type="InterPro" id="IPR013324">
    <property type="entry name" value="RNA_pol_sigma_r3/r4-like"/>
</dbReference>
<evidence type="ECO:0000313" key="10">
    <source>
        <dbReference type="Proteomes" id="UP000806528"/>
    </source>
</evidence>
<gene>
    <name evidence="9" type="ORF">IDM40_24100</name>
</gene>
<dbReference type="Gene3D" id="1.10.10.10">
    <property type="entry name" value="Winged helix-like DNA-binding domain superfamily/Winged helix DNA-binding domain"/>
    <property type="match status" value="1"/>
</dbReference>
<feature type="domain" description="RNA polymerase sigma-70 region 2" evidence="7">
    <location>
        <begin position="33"/>
        <end position="101"/>
    </location>
</feature>
<evidence type="ECO:0000259" key="7">
    <source>
        <dbReference type="Pfam" id="PF04542"/>
    </source>
</evidence>
<keyword evidence="2" id="KW-0805">Transcription regulation</keyword>
<dbReference type="InterPro" id="IPR041916">
    <property type="entry name" value="Anti_sigma_zinc_sf"/>
</dbReference>
<dbReference type="PANTHER" id="PTHR43133:SF8">
    <property type="entry name" value="RNA POLYMERASE SIGMA FACTOR HI_1459-RELATED"/>
    <property type="match status" value="1"/>
</dbReference>
<feature type="region of interest" description="Disordered" evidence="6">
    <location>
        <begin position="308"/>
        <end position="396"/>
    </location>
</feature>
<feature type="compositionally biased region" description="Acidic residues" evidence="6">
    <location>
        <begin position="361"/>
        <end position="392"/>
    </location>
</feature>
<keyword evidence="4" id="KW-0238">DNA-binding</keyword>
<dbReference type="InterPro" id="IPR027383">
    <property type="entry name" value="Znf_put"/>
</dbReference>
<dbReference type="Gene3D" id="1.10.1740.10">
    <property type="match status" value="1"/>
</dbReference>
<dbReference type="InterPro" id="IPR007627">
    <property type="entry name" value="RNA_pol_sigma70_r2"/>
</dbReference>
<feature type="domain" description="Putative zinc-finger" evidence="8">
    <location>
        <begin position="198"/>
        <end position="232"/>
    </location>
</feature>
<name>A0ABR9PD46_9ACTN</name>
<comment type="similarity">
    <text evidence="1">Belongs to the sigma-70 factor family. ECF subfamily.</text>
</comment>
<dbReference type="NCBIfam" id="TIGR02937">
    <property type="entry name" value="sigma70-ECF"/>
    <property type="match status" value="1"/>
</dbReference>
<keyword evidence="10" id="KW-1185">Reference proteome</keyword>
<evidence type="ECO:0000256" key="1">
    <source>
        <dbReference type="ARBA" id="ARBA00010641"/>
    </source>
</evidence>
<dbReference type="InterPro" id="IPR039425">
    <property type="entry name" value="RNA_pol_sigma-70-like"/>
</dbReference>
<dbReference type="SUPFAM" id="SSF88659">
    <property type="entry name" value="Sigma3 and sigma4 domains of RNA polymerase sigma factors"/>
    <property type="match status" value="1"/>
</dbReference>
<evidence type="ECO:0000259" key="8">
    <source>
        <dbReference type="Pfam" id="PF13490"/>
    </source>
</evidence>
<feature type="compositionally biased region" description="Acidic residues" evidence="6">
    <location>
        <begin position="323"/>
        <end position="353"/>
    </location>
</feature>
<evidence type="ECO:0000256" key="5">
    <source>
        <dbReference type="ARBA" id="ARBA00023163"/>
    </source>
</evidence>
<keyword evidence="3" id="KW-0731">Sigma factor</keyword>
<feature type="compositionally biased region" description="Acidic residues" evidence="6">
    <location>
        <begin position="668"/>
        <end position="681"/>
    </location>
</feature>
<accession>A0ABR9PD46</accession>
<evidence type="ECO:0000256" key="6">
    <source>
        <dbReference type="SAM" id="MobiDB-lite"/>
    </source>
</evidence>
<feature type="region of interest" description="Disordered" evidence="6">
    <location>
        <begin position="911"/>
        <end position="932"/>
    </location>
</feature>
<proteinExistence type="inferred from homology"/>
<feature type="compositionally biased region" description="Acidic residues" evidence="6">
    <location>
        <begin position="599"/>
        <end position="619"/>
    </location>
</feature>
<evidence type="ECO:0000313" key="9">
    <source>
        <dbReference type="EMBL" id="MBE3001755.1"/>
    </source>
</evidence>
<protein>
    <submittedName>
        <fullName evidence="9">Sigma-70 family RNA polymerase sigma factor</fullName>
    </submittedName>
</protein>
<evidence type="ECO:0000256" key="3">
    <source>
        <dbReference type="ARBA" id="ARBA00023082"/>
    </source>
</evidence>
<dbReference type="Pfam" id="PF04542">
    <property type="entry name" value="Sigma70_r2"/>
    <property type="match status" value="1"/>
</dbReference>
<organism evidence="9 10">
    <name type="scientific">Nocardiopsis coralli</name>
    <dbReference type="NCBI Taxonomy" id="2772213"/>
    <lineage>
        <taxon>Bacteria</taxon>
        <taxon>Bacillati</taxon>
        <taxon>Actinomycetota</taxon>
        <taxon>Actinomycetes</taxon>
        <taxon>Streptosporangiales</taxon>
        <taxon>Nocardiopsidaceae</taxon>
        <taxon>Nocardiopsis</taxon>
    </lineage>
</organism>
<reference evidence="9 10" key="1">
    <citation type="submission" date="2020-09" db="EMBL/GenBank/DDBJ databases">
        <title>Diversity and distribution of actinomycetes associated with coral in the coast of Hainan.</title>
        <authorList>
            <person name="Li F."/>
        </authorList>
    </citation>
    <scope>NUCLEOTIDE SEQUENCE [LARGE SCALE GENOMIC DNA]</scope>
    <source>
        <strain evidence="9 10">HNM0947</strain>
    </source>
</reference>
<dbReference type="EMBL" id="JADBGI010000028">
    <property type="protein sequence ID" value="MBE3001755.1"/>
    <property type="molecule type" value="Genomic_DNA"/>
</dbReference>
<dbReference type="Proteomes" id="UP000806528">
    <property type="component" value="Unassembled WGS sequence"/>
</dbReference>
<feature type="compositionally biased region" description="Low complexity" evidence="6">
    <location>
        <begin position="646"/>
        <end position="664"/>
    </location>
</feature>
<dbReference type="InterPro" id="IPR036388">
    <property type="entry name" value="WH-like_DNA-bd_sf"/>
</dbReference>
<feature type="compositionally biased region" description="Acidic residues" evidence="6">
    <location>
        <begin position="629"/>
        <end position="639"/>
    </location>
</feature>
<dbReference type="SUPFAM" id="SSF88946">
    <property type="entry name" value="Sigma2 domain of RNA polymerase sigma factors"/>
    <property type="match status" value="1"/>
</dbReference>
<dbReference type="InterPro" id="IPR013325">
    <property type="entry name" value="RNA_pol_sigma_r2"/>
</dbReference>